<evidence type="ECO:0000256" key="5">
    <source>
        <dbReference type="HAMAP-Rule" id="MF_00182"/>
    </source>
</evidence>
<evidence type="ECO:0000256" key="6">
    <source>
        <dbReference type="SAM" id="MobiDB-lite"/>
    </source>
</evidence>
<dbReference type="HAMAP" id="MF_00182">
    <property type="entry name" value="Formyl_trans"/>
    <property type="match status" value="1"/>
</dbReference>
<dbReference type="EMBL" id="JBHMAX010000001">
    <property type="protein sequence ID" value="MFB9730473.1"/>
    <property type="molecule type" value="Genomic_DNA"/>
</dbReference>
<dbReference type="Proteomes" id="UP001589613">
    <property type="component" value="Unassembled WGS sequence"/>
</dbReference>
<dbReference type="InterPro" id="IPR005794">
    <property type="entry name" value="Fmt"/>
</dbReference>
<protein>
    <recommendedName>
        <fullName evidence="2 5">Methionyl-tRNA formyltransferase</fullName>
        <ecNumber evidence="2 5">2.1.2.9</ecNumber>
    </recommendedName>
</protein>
<evidence type="ECO:0000256" key="4">
    <source>
        <dbReference type="ARBA" id="ARBA00022917"/>
    </source>
</evidence>
<feature type="domain" description="Formyl transferase C-terminal" evidence="8">
    <location>
        <begin position="203"/>
        <end position="302"/>
    </location>
</feature>
<evidence type="ECO:0000256" key="1">
    <source>
        <dbReference type="ARBA" id="ARBA00010699"/>
    </source>
</evidence>
<dbReference type="NCBIfam" id="TIGR00460">
    <property type="entry name" value="fmt"/>
    <property type="match status" value="1"/>
</dbReference>
<dbReference type="CDD" id="cd08646">
    <property type="entry name" value="FMT_core_Met-tRNA-FMT_N"/>
    <property type="match status" value="1"/>
</dbReference>
<dbReference type="PANTHER" id="PTHR11138:SF5">
    <property type="entry name" value="METHIONYL-TRNA FORMYLTRANSFERASE, MITOCHONDRIAL"/>
    <property type="match status" value="1"/>
</dbReference>
<dbReference type="CDD" id="cd08704">
    <property type="entry name" value="Met_tRNA_FMT_C"/>
    <property type="match status" value="1"/>
</dbReference>
<comment type="function">
    <text evidence="5">Attaches a formyl group to the free amino group of methionyl-tRNA(fMet). The formyl group appears to play a dual role in the initiator identity of N-formylmethionyl-tRNA by promoting its recognition by IF2 and preventing the misappropriation of this tRNA by the elongation apparatus.</text>
</comment>
<evidence type="ECO:0000313" key="9">
    <source>
        <dbReference type="EMBL" id="MFB9730473.1"/>
    </source>
</evidence>
<sequence length="312" mass="32977">MRVVFAGTPEVAVPTLEALLGSPHEVVGCLTRPDARAGRGRRSRPSPVRAAAEAAGVPVLAPQRLAEEGVAEQLRDWAPDVGVVVAYGALVPPDLLGLPVHGWVNLHFSLLPQWRGAAPVQHAVLAGDEITGAVTFLLEEGLDTGPVLGRLTERIRARDTSGDLLARLAGAGSHLVVATLDGLERAELVPEPQAPDGVSLAPKLTPGDARVDWTVPAFAVDRRIRACTPAPGAWTTWRGERLRLQPVEPADAPGEGEPLGPGELRVERHQVLVGTATVAVRLGDVQPQGRRAMSAADWARGVRPRPGERFDG</sequence>
<accession>A0ABV5UY53</accession>
<dbReference type="Pfam" id="PF00551">
    <property type="entry name" value="Formyl_trans_N"/>
    <property type="match status" value="1"/>
</dbReference>
<evidence type="ECO:0000313" key="10">
    <source>
        <dbReference type="Proteomes" id="UP001589613"/>
    </source>
</evidence>
<dbReference type="SUPFAM" id="SSF50486">
    <property type="entry name" value="FMT C-terminal domain-like"/>
    <property type="match status" value="1"/>
</dbReference>
<feature type="region of interest" description="Disordered" evidence="6">
    <location>
        <begin position="287"/>
        <end position="312"/>
    </location>
</feature>
<evidence type="ECO:0000259" key="7">
    <source>
        <dbReference type="Pfam" id="PF00551"/>
    </source>
</evidence>
<dbReference type="InterPro" id="IPR041711">
    <property type="entry name" value="Met-tRNA-FMT_N"/>
</dbReference>
<dbReference type="Gene3D" id="3.40.50.12230">
    <property type="match status" value="1"/>
</dbReference>
<dbReference type="Pfam" id="PF02911">
    <property type="entry name" value="Formyl_trans_C"/>
    <property type="match status" value="1"/>
</dbReference>
<dbReference type="InterPro" id="IPR011034">
    <property type="entry name" value="Formyl_transferase-like_C_sf"/>
</dbReference>
<evidence type="ECO:0000256" key="3">
    <source>
        <dbReference type="ARBA" id="ARBA00022679"/>
    </source>
</evidence>
<dbReference type="InterPro" id="IPR002376">
    <property type="entry name" value="Formyl_transf_N"/>
</dbReference>
<proteinExistence type="inferred from homology"/>
<dbReference type="RefSeq" id="WP_141338715.1">
    <property type="nucleotide sequence ID" value="NZ_JBHMAX010000001.1"/>
</dbReference>
<comment type="caution">
    <text evidence="9">The sequence shown here is derived from an EMBL/GenBank/DDBJ whole genome shotgun (WGS) entry which is preliminary data.</text>
</comment>
<dbReference type="EC" id="2.1.2.9" evidence="2 5"/>
<feature type="domain" description="Formyl transferase N-terminal" evidence="7">
    <location>
        <begin position="1"/>
        <end position="179"/>
    </location>
</feature>
<dbReference type="InterPro" id="IPR044135">
    <property type="entry name" value="Met-tRNA-FMT_C"/>
</dbReference>
<dbReference type="PANTHER" id="PTHR11138">
    <property type="entry name" value="METHIONYL-TRNA FORMYLTRANSFERASE"/>
    <property type="match status" value="1"/>
</dbReference>
<evidence type="ECO:0000256" key="2">
    <source>
        <dbReference type="ARBA" id="ARBA00012261"/>
    </source>
</evidence>
<keyword evidence="4 5" id="KW-0648">Protein biosynthesis</keyword>
<dbReference type="GO" id="GO:0004479">
    <property type="term" value="F:methionyl-tRNA formyltransferase activity"/>
    <property type="evidence" value="ECO:0007669"/>
    <property type="project" value="UniProtKB-EC"/>
</dbReference>
<reference evidence="9 10" key="1">
    <citation type="submission" date="2024-09" db="EMBL/GenBank/DDBJ databases">
        <authorList>
            <person name="Sun Q."/>
            <person name="Mori K."/>
        </authorList>
    </citation>
    <scope>NUCLEOTIDE SEQUENCE [LARGE SCALE GENOMIC DNA]</scope>
    <source>
        <strain evidence="9 10">JCM 12763</strain>
    </source>
</reference>
<gene>
    <name evidence="5 9" type="primary">fmt</name>
    <name evidence="9" type="ORF">ACFFN0_00245</name>
</gene>
<dbReference type="SUPFAM" id="SSF53328">
    <property type="entry name" value="Formyltransferase"/>
    <property type="match status" value="1"/>
</dbReference>
<keyword evidence="3 5" id="KW-0808">Transferase</keyword>
<feature type="binding site" evidence="5">
    <location>
        <begin position="109"/>
        <end position="112"/>
    </location>
    <ligand>
        <name>(6S)-5,6,7,8-tetrahydrofolate</name>
        <dbReference type="ChEBI" id="CHEBI:57453"/>
    </ligand>
</feature>
<keyword evidence="10" id="KW-1185">Reference proteome</keyword>
<comment type="similarity">
    <text evidence="1 5">Belongs to the Fmt family.</text>
</comment>
<organism evidence="9 10">
    <name type="scientific">Ornithinimicrobium kibberense</name>
    <dbReference type="NCBI Taxonomy" id="282060"/>
    <lineage>
        <taxon>Bacteria</taxon>
        <taxon>Bacillati</taxon>
        <taxon>Actinomycetota</taxon>
        <taxon>Actinomycetes</taxon>
        <taxon>Micrococcales</taxon>
        <taxon>Ornithinimicrobiaceae</taxon>
        <taxon>Ornithinimicrobium</taxon>
    </lineage>
</organism>
<dbReference type="InterPro" id="IPR005793">
    <property type="entry name" value="Formyl_trans_C"/>
</dbReference>
<evidence type="ECO:0000259" key="8">
    <source>
        <dbReference type="Pfam" id="PF02911"/>
    </source>
</evidence>
<dbReference type="InterPro" id="IPR036477">
    <property type="entry name" value="Formyl_transf_N_sf"/>
</dbReference>
<name>A0ABV5UY53_9MICO</name>
<comment type="catalytic activity">
    <reaction evidence="5">
        <text>L-methionyl-tRNA(fMet) + (6R)-10-formyltetrahydrofolate = N-formyl-L-methionyl-tRNA(fMet) + (6S)-5,6,7,8-tetrahydrofolate + H(+)</text>
        <dbReference type="Rhea" id="RHEA:24380"/>
        <dbReference type="Rhea" id="RHEA-COMP:9952"/>
        <dbReference type="Rhea" id="RHEA-COMP:9953"/>
        <dbReference type="ChEBI" id="CHEBI:15378"/>
        <dbReference type="ChEBI" id="CHEBI:57453"/>
        <dbReference type="ChEBI" id="CHEBI:78530"/>
        <dbReference type="ChEBI" id="CHEBI:78844"/>
        <dbReference type="ChEBI" id="CHEBI:195366"/>
        <dbReference type="EC" id="2.1.2.9"/>
    </reaction>
</comment>